<dbReference type="RefSeq" id="WP_380846693.1">
    <property type="nucleotide sequence ID" value="NZ_JBHSFP010000027.1"/>
</dbReference>
<keyword evidence="6" id="KW-0812">Transmembrane</keyword>
<organism evidence="9 10">
    <name type="scientific">Sphaerisporangium dianthi</name>
    <dbReference type="NCBI Taxonomy" id="1436120"/>
    <lineage>
        <taxon>Bacteria</taxon>
        <taxon>Bacillati</taxon>
        <taxon>Actinomycetota</taxon>
        <taxon>Actinomycetes</taxon>
        <taxon>Streptosporangiales</taxon>
        <taxon>Streptosporangiaceae</taxon>
        <taxon>Sphaerisporangium</taxon>
    </lineage>
</organism>
<evidence type="ECO:0000256" key="3">
    <source>
        <dbReference type="ARBA" id="ARBA00022729"/>
    </source>
</evidence>
<feature type="transmembrane region" description="Helical" evidence="6">
    <location>
        <begin position="198"/>
        <end position="218"/>
    </location>
</feature>
<evidence type="ECO:0000256" key="1">
    <source>
        <dbReference type="ARBA" id="ARBA00004196"/>
    </source>
</evidence>
<keyword evidence="6" id="KW-1133">Transmembrane helix</keyword>
<dbReference type="InterPro" id="IPR007348">
    <property type="entry name" value="CopC_dom"/>
</dbReference>
<feature type="domain" description="CopC" evidence="8">
    <location>
        <begin position="37"/>
        <end position="129"/>
    </location>
</feature>
<keyword evidence="2" id="KW-0479">Metal-binding</keyword>
<keyword evidence="3 7" id="KW-0732">Signal</keyword>
<comment type="caution">
    <text evidence="9">The sequence shown here is derived from an EMBL/GenBank/DDBJ whole genome shotgun (WGS) entry which is preliminary data.</text>
</comment>
<keyword evidence="6" id="KW-0472">Membrane</keyword>
<dbReference type="PANTHER" id="PTHR34820">
    <property type="entry name" value="INNER MEMBRANE PROTEIN YEBZ"/>
    <property type="match status" value="1"/>
</dbReference>
<evidence type="ECO:0000256" key="6">
    <source>
        <dbReference type="SAM" id="Phobius"/>
    </source>
</evidence>
<accession>A0ABV9CNV6</accession>
<feature type="compositionally biased region" description="Low complexity" evidence="5">
    <location>
        <begin position="172"/>
        <end position="189"/>
    </location>
</feature>
<dbReference type="Pfam" id="PF04234">
    <property type="entry name" value="CopC"/>
    <property type="match status" value="1"/>
</dbReference>
<evidence type="ECO:0000259" key="8">
    <source>
        <dbReference type="Pfam" id="PF04234"/>
    </source>
</evidence>
<sequence>MSIDVLSWLEGPVRRLFTVLLVACAALAVAISPALAHNVLTGSDPKDGARLASLPGRVTLTFDQPVRADFAQVALTGPDGSISKAPVKVVDTKVTAELPSTGAAGAYVVGYQIVSNDGHPVTGKIGFTVTGPAAPDSATPPPAGAAATPVPSAAGAPSQGAPGGAGQPAAPPGAADGAPVDARPLAGSAAQGTGGGGWVWGLLIAALLLSGLGILVVARGQARTAGGGGA</sequence>
<dbReference type="InterPro" id="IPR014756">
    <property type="entry name" value="Ig_E-set"/>
</dbReference>
<dbReference type="Gene3D" id="2.60.40.1220">
    <property type="match status" value="1"/>
</dbReference>
<gene>
    <name evidence="9" type="ORF">ACFO60_29830</name>
</gene>
<evidence type="ECO:0000313" key="10">
    <source>
        <dbReference type="Proteomes" id="UP001596004"/>
    </source>
</evidence>
<evidence type="ECO:0000256" key="7">
    <source>
        <dbReference type="SAM" id="SignalP"/>
    </source>
</evidence>
<name>A0ABV9CNV6_9ACTN</name>
<feature type="region of interest" description="Disordered" evidence="5">
    <location>
        <begin position="132"/>
        <end position="189"/>
    </location>
</feature>
<keyword evidence="10" id="KW-1185">Reference proteome</keyword>
<feature type="signal peptide" evidence="7">
    <location>
        <begin position="1"/>
        <end position="36"/>
    </location>
</feature>
<proteinExistence type="predicted"/>
<feature type="compositionally biased region" description="Low complexity" evidence="5">
    <location>
        <begin position="144"/>
        <end position="160"/>
    </location>
</feature>
<evidence type="ECO:0000313" key="9">
    <source>
        <dbReference type="EMBL" id="MFC4534980.1"/>
    </source>
</evidence>
<feature type="chain" id="PRO_5046124216" evidence="7">
    <location>
        <begin position="37"/>
        <end position="230"/>
    </location>
</feature>
<reference evidence="10" key="1">
    <citation type="journal article" date="2019" name="Int. J. Syst. Evol. Microbiol.">
        <title>The Global Catalogue of Microorganisms (GCM) 10K type strain sequencing project: providing services to taxonomists for standard genome sequencing and annotation.</title>
        <authorList>
            <consortium name="The Broad Institute Genomics Platform"/>
            <consortium name="The Broad Institute Genome Sequencing Center for Infectious Disease"/>
            <person name="Wu L."/>
            <person name="Ma J."/>
        </authorList>
    </citation>
    <scope>NUCLEOTIDE SEQUENCE [LARGE SCALE GENOMIC DNA]</scope>
    <source>
        <strain evidence="10">CGMCC 4.7132</strain>
    </source>
</reference>
<protein>
    <submittedName>
        <fullName evidence="9">Copper resistance protein CopC</fullName>
    </submittedName>
</protein>
<dbReference type="EMBL" id="JBHSFP010000027">
    <property type="protein sequence ID" value="MFC4534980.1"/>
    <property type="molecule type" value="Genomic_DNA"/>
</dbReference>
<dbReference type="InterPro" id="IPR014755">
    <property type="entry name" value="Cu-Rt/internalin_Ig-like"/>
</dbReference>
<evidence type="ECO:0000256" key="4">
    <source>
        <dbReference type="ARBA" id="ARBA00023008"/>
    </source>
</evidence>
<dbReference type="PANTHER" id="PTHR34820:SF4">
    <property type="entry name" value="INNER MEMBRANE PROTEIN YEBZ"/>
    <property type="match status" value="1"/>
</dbReference>
<evidence type="ECO:0000256" key="2">
    <source>
        <dbReference type="ARBA" id="ARBA00022723"/>
    </source>
</evidence>
<dbReference type="Proteomes" id="UP001596004">
    <property type="component" value="Unassembled WGS sequence"/>
</dbReference>
<comment type="subcellular location">
    <subcellularLocation>
        <location evidence="1">Cell envelope</location>
    </subcellularLocation>
</comment>
<keyword evidence="4" id="KW-0186">Copper</keyword>
<dbReference type="InterPro" id="IPR032694">
    <property type="entry name" value="CopC/D"/>
</dbReference>
<dbReference type="SUPFAM" id="SSF81296">
    <property type="entry name" value="E set domains"/>
    <property type="match status" value="1"/>
</dbReference>
<evidence type="ECO:0000256" key="5">
    <source>
        <dbReference type="SAM" id="MobiDB-lite"/>
    </source>
</evidence>